<evidence type="ECO:0000313" key="1">
    <source>
        <dbReference type="EMBL" id="EQB39738.1"/>
    </source>
</evidence>
<reference evidence="1 2" key="1">
    <citation type="submission" date="2013-07" db="EMBL/GenBank/DDBJ databases">
        <title>Sulfurimonas hongkongensis AST-10 Genome Sequencing.</title>
        <authorList>
            <person name="Cai L."/>
            <person name="Zhang T."/>
        </authorList>
    </citation>
    <scope>NUCLEOTIDE SEQUENCE [LARGE SCALE GENOMIC DNA]</scope>
    <source>
        <strain evidence="1 2">AST-10</strain>
    </source>
</reference>
<protein>
    <submittedName>
        <fullName evidence="1">Uncharacterized protein</fullName>
    </submittedName>
</protein>
<accession>T0L1S9</accession>
<sequence>MLNPTIVVIEVRRTGLTLREEFFSNSSIFFDFLSILNIIRVSFITIPTNPTNPNKDEKDISIPISLCPKRTPNTESGITLRAKKDNQIEENNHVRIIKIPNRAKSKEIKISFMI</sequence>
<comment type="caution">
    <text evidence="1">The sequence shown here is derived from an EMBL/GenBank/DDBJ whole genome shotgun (WGS) entry which is preliminary data.</text>
</comment>
<name>T0L1S9_9BACT</name>
<keyword evidence="2" id="KW-1185">Reference proteome</keyword>
<dbReference type="Proteomes" id="UP000015520">
    <property type="component" value="Unassembled WGS sequence"/>
</dbReference>
<dbReference type="AlphaFoldDB" id="T0L1S9"/>
<organism evidence="1 2">
    <name type="scientific">Sulfurimonas hongkongensis</name>
    <dbReference type="NCBI Taxonomy" id="1172190"/>
    <lineage>
        <taxon>Bacteria</taxon>
        <taxon>Pseudomonadati</taxon>
        <taxon>Campylobacterota</taxon>
        <taxon>Epsilonproteobacteria</taxon>
        <taxon>Campylobacterales</taxon>
        <taxon>Sulfurimonadaceae</taxon>
        <taxon>Sulfurimonas</taxon>
    </lineage>
</organism>
<evidence type="ECO:0000313" key="2">
    <source>
        <dbReference type="Proteomes" id="UP000015520"/>
    </source>
</evidence>
<gene>
    <name evidence="1" type="ORF">M947_05280</name>
</gene>
<dbReference type="EMBL" id="AUPZ01000006">
    <property type="protein sequence ID" value="EQB39738.1"/>
    <property type="molecule type" value="Genomic_DNA"/>
</dbReference>
<proteinExistence type="predicted"/>
<dbReference type="STRING" id="1172190.M947_05280"/>